<comment type="caution">
    <text evidence="1">The sequence shown here is derived from an EMBL/GenBank/DDBJ whole genome shotgun (WGS) entry which is preliminary data.</text>
</comment>
<keyword evidence="2" id="KW-1185">Reference proteome</keyword>
<accession>A0A8J2WDW9</accession>
<evidence type="ECO:0000313" key="2">
    <source>
        <dbReference type="Proteomes" id="UP000789390"/>
    </source>
</evidence>
<dbReference type="AlphaFoldDB" id="A0A8J2WDW9"/>
<reference evidence="1" key="1">
    <citation type="submission" date="2021-11" db="EMBL/GenBank/DDBJ databases">
        <authorList>
            <person name="Schell T."/>
        </authorList>
    </citation>
    <scope>NUCLEOTIDE SEQUENCE</scope>
    <source>
        <strain evidence="1">M5</strain>
    </source>
</reference>
<sequence>MKDSDKLGCYYCAKTKFHEYELPKSEIKSLKYQERPKTEHPLNHVSYIGRSSKGHSIPHTSFENLIKFSMEWSEFPDRLTHIVNYVDCYGANGSGLATYENMRFTINPDAENYKYEPINDLVNRLQLILIPGLDKATFVMNRITGLTVKIQSLLKLISDLESIHIPPCDVSFVVYGSKSQKGATLQDPYLYSGEEIRQIAMEKSKCRMIREMNIGTFARVFRGENSRNKGAEWVNTEEIDQDEWDEINNEIKFECI</sequence>
<organism evidence="1 2">
    <name type="scientific">Daphnia galeata</name>
    <dbReference type="NCBI Taxonomy" id="27404"/>
    <lineage>
        <taxon>Eukaryota</taxon>
        <taxon>Metazoa</taxon>
        <taxon>Ecdysozoa</taxon>
        <taxon>Arthropoda</taxon>
        <taxon>Crustacea</taxon>
        <taxon>Branchiopoda</taxon>
        <taxon>Diplostraca</taxon>
        <taxon>Cladocera</taxon>
        <taxon>Anomopoda</taxon>
        <taxon>Daphniidae</taxon>
        <taxon>Daphnia</taxon>
    </lineage>
</organism>
<gene>
    <name evidence="1" type="ORF">DGAL_LOCUS6041</name>
</gene>
<evidence type="ECO:0000313" key="1">
    <source>
        <dbReference type="EMBL" id="CAH0103467.1"/>
    </source>
</evidence>
<protein>
    <submittedName>
        <fullName evidence="1">Uncharacterized protein</fullName>
    </submittedName>
</protein>
<dbReference type="OrthoDB" id="6398603at2759"/>
<name>A0A8J2WDW9_9CRUS</name>
<proteinExistence type="predicted"/>
<dbReference type="EMBL" id="CAKKLH010000112">
    <property type="protein sequence ID" value="CAH0103467.1"/>
    <property type="molecule type" value="Genomic_DNA"/>
</dbReference>
<dbReference type="Proteomes" id="UP000789390">
    <property type="component" value="Unassembled WGS sequence"/>
</dbReference>